<dbReference type="InterPro" id="IPR004089">
    <property type="entry name" value="MCPsignal_dom"/>
</dbReference>
<dbReference type="SUPFAM" id="SSF58104">
    <property type="entry name" value="Methyl-accepting chemotaxis protein (MCP) signaling domain"/>
    <property type="match status" value="1"/>
</dbReference>
<evidence type="ECO:0000256" key="4">
    <source>
        <dbReference type="ARBA" id="ARBA00023136"/>
    </source>
</evidence>
<evidence type="ECO:0000313" key="12">
    <source>
        <dbReference type="EMBL" id="MFC3034370.1"/>
    </source>
</evidence>
<dbReference type="Proteomes" id="UP001595453">
    <property type="component" value="Unassembled WGS sequence"/>
</dbReference>
<feature type="transmembrane region" description="Helical" evidence="9">
    <location>
        <begin position="292"/>
        <end position="313"/>
    </location>
</feature>
<evidence type="ECO:0000256" key="2">
    <source>
        <dbReference type="ARBA" id="ARBA00022692"/>
    </source>
</evidence>
<evidence type="ECO:0000256" key="7">
    <source>
        <dbReference type="PROSITE-ProRule" id="PRU00284"/>
    </source>
</evidence>
<dbReference type="PROSITE" id="PS50885">
    <property type="entry name" value="HAMP"/>
    <property type="match status" value="1"/>
</dbReference>
<keyword evidence="8" id="KW-0175">Coiled coil</keyword>
<sequence>MRVSSFTRLLAILLAIASMVLAATLFWGSQVLSTLDKQDSAYSLLKNQILVDLAGTIEDYLSAGDSQYLSKASEIIKRIQSDSLGKLPTHLATLLNQQLSSLDGDIQGKYRALGKLSGNEMALLDNALRQMSGSASSMVNYALEAKNHPLAADYLKASKDYSAEISNLAIYTYNQVIHADENTKHSLQRSLANLMTLATDIERLDNLGVMKPLDEDEAFFGGEAEDKALEIKAELISWPKRYERDLANTLTQTEQRRVGINSLRADIKQLSNTLLSAEQALRDEQDMLKFNVFLFFSAAIGLLAVLAVGVYWVQLSQVLNPLRQLRSGFAYLLESNELKRIDNLNSKTEVGEIANYFNRLLERQQEESEAREQMLAVVNEFMQEMSGNLTNISKQAEHTAIQVEQTQGMLEDIKDLGGQVNAINGQVAENAKSTVAAMEHSVGFADDMLKASSTTERRVEDGQRSLNELLNGVADVGKVIEMIRTIAEQTNLLALNAAIESARAGEHGRGFAVVADEVRKLAQQTQNSLSDINQQLQILSDNSTRVSNEITALAADAELQTQHAKELRTNSQGVAKSAEHANQVAGEATNLAQQQSELLGRFSESMFNMKSQVESSNAQISNIQTRLREQINTIRQNLGL</sequence>
<evidence type="ECO:0000259" key="10">
    <source>
        <dbReference type="PROSITE" id="PS50111"/>
    </source>
</evidence>
<dbReference type="EMBL" id="JBHRSD010000039">
    <property type="protein sequence ID" value="MFC3034370.1"/>
    <property type="molecule type" value="Genomic_DNA"/>
</dbReference>
<evidence type="ECO:0000256" key="3">
    <source>
        <dbReference type="ARBA" id="ARBA00022989"/>
    </source>
</evidence>
<feature type="domain" description="HAMP" evidence="11">
    <location>
        <begin position="316"/>
        <end position="369"/>
    </location>
</feature>
<proteinExistence type="inferred from homology"/>
<dbReference type="PANTHER" id="PTHR32089:SF119">
    <property type="entry name" value="METHYL-ACCEPTING CHEMOTAXIS PROTEIN CTPL"/>
    <property type="match status" value="1"/>
</dbReference>
<dbReference type="PANTHER" id="PTHR32089">
    <property type="entry name" value="METHYL-ACCEPTING CHEMOTAXIS PROTEIN MCPB"/>
    <property type="match status" value="1"/>
</dbReference>
<comment type="caution">
    <text evidence="12">The sequence shown here is derived from an EMBL/GenBank/DDBJ whole genome shotgun (WGS) entry which is preliminary data.</text>
</comment>
<evidence type="ECO:0000259" key="11">
    <source>
        <dbReference type="PROSITE" id="PS50885"/>
    </source>
</evidence>
<dbReference type="SMART" id="SM00283">
    <property type="entry name" value="MA"/>
    <property type="match status" value="1"/>
</dbReference>
<dbReference type="Pfam" id="PF00015">
    <property type="entry name" value="MCPsignal"/>
    <property type="match status" value="1"/>
</dbReference>
<dbReference type="PROSITE" id="PS50111">
    <property type="entry name" value="CHEMOTAXIS_TRANSDUC_2"/>
    <property type="match status" value="1"/>
</dbReference>
<dbReference type="InterPro" id="IPR003660">
    <property type="entry name" value="HAMP_dom"/>
</dbReference>
<dbReference type="Gene3D" id="1.10.287.950">
    <property type="entry name" value="Methyl-accepting chemotaxis protein"/>
    <property type="match status" value="1"/>
</dbReference>
<feature type="domain" description="Methyl-accepting transducer" evidence="10">
    <location>
        <begin position="374"/>
        <end position="610"/>
    </location>
</feature>
<comment type="similarity">
    <text evidence="6">Belongs to the methyl-accepting chemotaxis (MCP) protein family.</text>
</comment>
<evidence type="ECO:0000256" key="8">
    <source>
        <dbReference type="SAM" id="Coils"/>
    </source>
</evidence>
<keyword evidence="13" id="KW-1185">Reference proteome</keyword>
<reference evidence="13" key="1">
    <citation type="journal article" date="2019" name="Int. J. Syst. Evol. Microbiol.">
        <title>The Global Catalogue of Microorganisms (GCM) 10K type strain sequencing project: providing services to taxonomists for standard genome sequencing and annotation.</title>
        <authorList>
            <consortium name="The Broad Institute Genomics Platform"/>
            <consortium name="The Broad Institute Genome Sequencing Center for Infectious Disease"/>
            <person name="Wu L."/>
            <person name="Ma J."/>
        </authorList>
    </citation>
    <scope>NUCLEOTIDE SEQUENCE [LARGE SCALE GENOMIC DNA]</scope>
    <source>
        <strain evidence="13">KCTC 42730</strain>
    </source>
</reference>
<comment type="subcellular location">
    <subcellularLocation>
        <location evidence="1">Membrane</location>
        <topology evidence="1">Multi-pass membrane protein</topology>
    </subcellularLocation>
</comment>
<evidence type="ECO:0000256" key="1">
    <source>
        <dbReference type="ARBA" id="ARBA00004141"/>
    </source>
</evidence>
<dbReference type="RefSeq" id="WP_377127530.1">
    <property type="nucleotide sequence ID" value="NZ_JBHRSD010000039.1"/>
</dbReference>
<evidence type="ECO:0000256" key="6">
    <source>
        <dbReference type="ARBA" id="ARBA00029447"/>
    </source>
</evidence>
<accession>A0ABV7CP83</accession>
<keyword evidence="4 9" id="KW-0472">Membrane</keyword>
<feature type="coiled-coil region" evidence="8">
    <location>
        <begin position="260"/>
        <end position="287"/>
    </location>
</feature>
<keyword evidence="3 9" id="KW-1133">Transmembrane helix</keyword>
<name>A0ABV7CP83_9GAMM</name>
<evidence type="ECO:0000256" key="5">
    <source>
        <dbReference type="ARBA" id="ARBA00023224"/>
    </source>
</evidence>
<organism evidence="12 13">
    <name type="scientific">Pseudoalteromonas fenneropenaei</name>
    <dbReference type="NCBI Taxonomy" id="1737459"/>
    <lineage>
        <taxon>Bacteria</taxon>
        <taxon>Pseudomonadati</taxon>
        <taxon>Pseudomonadota</taxon>
        <taxon>Gammaproteobacteria</taxon>
        <taxon>Alteromonadales</taxon>
        <taxon>Pseudoalteromonadaceae</taxon>
        <taxon>Pseudoalteromonas</taxon>
    </lineage>
</organism>
<evidence type="ECO:0000256" key="9">
    <source>
        <dbReference type="SAM" id="Phobius"/>
    </source>
</evidence>
<gene>
    <name evidence="12" type="ORF">ACFOEE_17830</name>
</gene>
<keyword evidence="2 9" id="KW-0812">Transmembrane</keyword>
<evidence type="ECO:0000313" key="13">
    <source>
        <dbReference type="Proteomes" id="UP001595453"/>
    </source>
</evidence>
<protein>
    <submittedName>
        <fullName evidence="12">Methyl-accepting chemotaxis protein</fullName>
    </submittedName>
</protein>
<keyword evidence="5 7" id="KW-0807">Transducer</keyword>
<feature type="coiled-coil region" evidence="8">
    <location>
        <begin position="515"/>
        <end position="542"/>
    </location>
</feature>